<evidence type="ECO:0000313" key="2">
    <source>
        <dbReference type="EMBL" id="GMH71257.1"/>
    </source>
</evidence>
<gene>
    <name evidence="2" type="ORF">TrLO_g1911</name>
</gene>
<evidence type="ECO:0000313" key="3">
    <source>
        <dbReference type="Proteomes" id="UP001165122"/>
    </source>
</evidence>
<name>A0A9W7AKX7_9STRA</name>
<dbReference type="Gene3D" id="2.170.150.20">
    <property type="entry name" value="Peptide methionine sulfoxide reductase"/>
    <property type="match status" value="1"/>
</dbReference>
<dbReference type="EMBL" id="BRXW01000637">
    <property type="protein sequence ID" value="GMH71257.1"/>
    <property type="molecule type" value="Genomic_DNA"/>
</dbReference>
<dbReference type="Proteomes" id="UP001165122">
    <property type="component" value="Unassembled WGS sequence"/>
</dbReference>
<keyword evidence="1" id="KW-0732">Signal</keyword>
<sequence>MKAFTALALLLLTTQSTSWVISTSRRHSHLSGSFFEEELPISSPVSLVADLAPPPIHPANDASTPSYHVTYKVKRVKAAPKRLFNGSKPLTSSAASSRRFVIKGLVGAAVLSLTSAAPQPAQAMFGLGGSVDPDSPIVYCDEDVMAKKSHGTTENPVTSVRWNVDSNLADKICSFNRHFAEPAGSFEKNDLYLSEIQKLKPGETLTYYDTVTNLPLFTAPINRTVDQFLQESYTHGWPSFRDSEVNWENTRVLKSSGETVSKDGTHLGHNLPDGKGNRYCINLVSVAGVGKV</sequence>
<evidence type="ECO:0000256" key="1">
    <source>
        <dbReference type="SAM" id="SignalP"/>
    </source>
</evidence>
<proteinExistence type="predicted"/>
<dbReference type="AlphaFoldDB" id="A0A9W7AKX7"/>
<accession>A0A9W7AKX7</accession>
<keyword evidence="3" id="KW-1185">Reference proteome</keyword>
<dbReference type="OrthoDB" id="44061at2759"/>
<feature type="chain" id="PRO_5040967433" evidence="1">
    <location>
        <begin position="19"/>
        <end position="292"/>
    </location>
</feature>
<comment type="caution">
    <text evidence="2">The sequence shown here is derived from an EMBL/GenBank/DDBJ whole genome shotgun (WGS) entry which is preliminary data.</text>
</comment>
<feature type="signal peptide" evidence="1">
    <location>
        <begin position="1"/>
        <end position="18"/>
    </location>
</feature>
<organism evidence="2 3">
    <name type="scientific">Triparma laevis f. longispina</name>
    <dbReference type="NCBI Taxonomy" id="1714387"/>
    <lineage>
        <taxon>Eukaryota</taxon>
        <taxon>Sar</taxon>
        <taxon>Stramenopiles</taxon>
        <taxon>Ochrophyta</taxon>
        <taxon>Bolidophyceae</taxon>
        <taxon>Parmales</taxon>
        <taxon>Triparmaceae</taxon>
        <taxon>Triparma</taxon>
    </lineage>
</organism>
<dbReference type="InterPro" id="IPR011057">
    <property type="entry name" value="Mss4-like_sf"/>
</dbReference>
<dbReference type="SUPFAM" id="SSF51316">
    <property type="entry name" value="Mss4-like"/>
    <property type="match status" value="1"/>
</dbReference>
<protein>
    <submittedName>
        <fullName evidence="2">Uncharacterized protein</fullName>
    </submittedName>
</protein>
<reference evidence="3" key="1">
    <citation type="journal article" date="2023" name="Commun. Biol.">
        <title>Genome analysis of Parmales, the sister group of diatoms, reveals the evolutionary specialization of diatoms from phago-mixotrophs to photoautotrophs.</title>
        <authorList>
            <person name="Ban H."/>
            <person name="Sato S."/>
            <person name="Yoshikawa S."/>
            <person name="Yamada K."/>
            <person name="Nakamura Y."/>
            <person name="Ichinomiya M."/>
            <person name="Sato N."/>
            <person name="Blanc-Mathieu R."/>
            <person name="Endo H."/>
            <person name="Kuwata A."/>
            <person name="Ogata H."/>
        </authorList>
    </citation>
    <scope>NUCLEOTIDE SEQUENCE [LARGE SCALE GENOMIC DNA]</scope>
    <source>
        <strain evidence="3">NIES 3700</strain>
    </source>
</reference>